<feature type="transmembrane region" description="Helical" evidence="1">
    <location>
        <begin position="55"/>
        <end position="75"/>
    </location>
</feature>
<evidence type="ECO:0000256" key="1">
    <source>
        <dbReference type="SAM" id="Phobius"/>
    </source>
</evidence>
<protein>
    <submittedName>
        <fullName evidence="2">Uncharacterized protein</fullName>
    </submittedName>
</protein>
<accession>A0ABP7Z614</accession>
<evidence type="ECO:0000313" key="3">
    <source>
        <dbReference type="Proteomes" id="UP001500101"/>
    </source>
</evidence>
<comment type="caution">
    <text evidence="2">The sequence shown here is derived from an EMBL/GenBank/DDBJ whole genome shotgun (WGS) entry which is preliminary data.</text>
</comment>
<dbReference type="EMBL" id="BAAAZI010000015">
    <property type="protein sequence ID" value="GAA4148136.1"/>
    <property type="molecule type" value="Genomic_DNA"/>
</dbReference>
<reference evidence="3" key="1">
    <citation type="journal article" date="2019" name="Int. J. Syst. Evol. Microbiol.">
        <title>The Global Catalogue of Microorganisms (GCM) 10K type strain sequencing project: providing services to taxonomists for standard genome sequencing and annotation.</title>
        <authorList>
            <consortium name="The Broad Institute Genomics Platform"/>
            <consortium name="The Broad Institute Genome Sequencing Center for Infectious Disease"/>
            <person name="Wu L."/>
            <person name="Ma J."/>
        </authorList>
    </citation>
    <scope>NUCLEOTIDE SEQUENCE [LARGE SCALE GENOMIC DNA]</scope>
    <source>
        <strain evidence="3">JCM 16704</strain>
    </source>
</reference>
<gene>
    <name evidence="2" type="ORF">GCM10022216_34740</name>
</gene>
<sequence>MKKLHALKVGIFTFLLGIALSFQPQVSKAQCAMCSLNAENSTQDGNTQGKGLNAGILFLLAMPFLFGAGMGILWYKKYRTPSEKTGFKMTEGLK</sequence>
<proteinExistence type="predicted"/>
<keyword evidence="1" id="KW-0812">Transmembrane</keyword>
<keyword evidence="3" id="KW-1185">Reference proteome</keyword>
<name>A0ABP7Z614_9SPHI</name>
<keyword evidence="1" id="KW-1133">Transmembrane helix</keyword>
<dbReference type="Proteomes" id="UP001500101">
    <property type="component" value="Unassembled WGS sequence"/>
</dbReference>
<organism evidence="2 3">
    <name type="scientific">Sphingobacterium kyonggiense</name>
    <dbReference type="NCBI Taxonomy" id="714075"/>
    <lineage>
        <taxon>Bacteria</taxon>
        <taxon>Pseudomonadati</taxon>
        <taxon>Bacteroidota</taxon>
        <taxon>Sphingobacteriia</taxon>
        <taxon>Sphingobacteriales</taxon>
        <taxon>Sphingobacteriaceae</taxon>
        <taxon>Sphingobacterium</taxon>
    </lineage>
</organism>
<keyword evidence="1" id="KW-0472">Membrane</keyword>
<evidence type="ECO:0000313" key="2">
    <source>
        <dbReference type="EMBL" id="GAA4148136.1"/>
    </source>
</evidence>
<dbReference type="RefSeq" id="WP_344676002.1">
    <property type="nucleotide sequence ID" value="NZ_BAAAZI010000015.1"/>
</dbReference>